<protein>
    <recommendedName>
        <fullName evidence="3">Alcohol dehydrogenase-like N-terminal domain-containing protein</fullName>
    </recommendedName>
</protein>
<organism evidence="4">
    <name type="scientific">marine metagenome</name>
    <dbReference type="NCBI Taxonomy" id="408172"/>
    <lineage>
        <taxon>unclassified sequences</taxon>
        <taxon>metagenomes</taxon>
        <taxon>ecological metagenomes</taxon>
    </lineage>
</organism>
<proteinExistence type="predicted"/>
<evidence type="ECO:0000256" key="2">
    <source>
        <dbReference type="ARBA" id="ARBA00023002"/>
    </source>
</evidence>
<name>A0A382SV47_9ZZZZ</name>
<keyword evidence="2" id="KW-0560">Oxidoreductase</keyword>
<dbReference type="SUPFAM" id="SSF50129">
    <property type="entry name" value="GroES-like"/>
    <property type="match status" value="1"/>
</dbReference>
<dbReference type="Gene3D" id="3.90.180.10">
    <property type="entry name" value="Medium-chain alcohol dehydrogenases, catalytic domain"/>
    <property type="match status" value="1"/>
</dbReference>
<evidence type="ECO:0000313" key="4">
    <source>
        <dbReference type="EMBL" id="SVD13810.1"/>
    </source>
</evidence>
<dbReference type="InterPro" id="IPR013154">
    <property type="entry name" value="ADH-like_N"/>
</dbReference>
<dbReference type="GO" id="GO:0016651">
    <property type="term" value="F:oxidoreductase activity, acting on NAD(P)H"/>
    <property type="evidence" value="ECO:0007669"/>
    <property type="project" value="TreeGrafter"/>
</dbReference>
<feature type="domain" description="Alcohol dehydrogenase-like N-terminal" evidence="3">
    <location>
        <begin position="31"/>
        <end position="125"/>
    </location>
</feature>
<keyword evidence="1" id="KW-0521">NADP</keyword>
<dbReference type="InterPro" id="IPR011032">
    <property type="entry name" value="GroES-like_sf"/>
</dbReference>
<dbReference type="AlphaFoldDB" id="A0A382SV47"/>
<evidence type="ECO:0000256" key="1">
    <source>
        <dbReference type="ARBA" id="ARBA00022857"/>
    </source>
</evidence>
<gene>
    <name evidence="4" type="ORF">METZ01_LOCUS366664</name>
</gene>
<accession>A0A382SV47</accession>
<dbReference type="GO" id="GO:0070402">
    <property type="term" value="F:NADPH binding"/>
    <property type="evidence" value="ECO:0007669"/>
    <property type="project" value="TreeGrafter"/>
</dbReference>
<dbReference type="PANTHER" id="PTHR48106:SF18">
    <property type="entry name" value="QUINONE OXIDOREDUCTASE PIG3"/>
    <property type="match status" value="1"/>
</dbReference>
<dbReference type="EMBL" id="UINC01131850">
    <property type="protein sequence ID" value="SVD13810.1"/>
    <property type="molecule type" value="Genomic_DNA"/>
</dbReference>
<evidence type="ECO:0000259" key="3">
    <source>
        <dbReference type="Pfam" id="PF08240"/>
    </source>
</evidence>
<dbReference type="Pfam" id="PF08240">
    <property type="entry name" value="ADH_N"/>
    <property type="match status" value="1"/>
</dbReference>
<feature type="non-terminal residue" evidence="4">
    <location>
        <position position="147"/>
    </location>
</feature>
<dbReference type="PANTHER" id="PTHR48106">
    <property type="entry name" value="QUINONE OXIDOREDUCTASE PIG3-RELATED"/>
    <property type="match status" value="1"/>
</dbReference>
<reference evidence="4" key="1">
    <citation type="submission" date="2018-05" db="EMBL/GenBank/DDBJ databases">
        <authorList>
            <person name="Lanie J.A."/>
            <person name="Ng W.-L."/>
            <person name="Kazmierczak K.M."/>
            <person name="Andrzejewski T.M."/>
            <person name="Davidsen T.M."/>
            <person name="Wayne K.J."/>
            <person name="Tettelin H."/>
            <person name="Glass J.I."/>
            <person name="Rusch D."/>
            <person name="Podicherti R."/>
            <person name="Tsui H.-C.T."/>
            <person name="Winkler M.E."/>
        </authorList>
    </citation>
    <scope>NUCLEOTIDE SEQUENCE</scope>
</reference>
<sequence>MGYNMKAAIFTEHGGVDKIFIGDFPYPKCRPDDVVIKVNAVSLNGFDPMILGGTTGLPTPFPMIPGGDFAGEIVELGTNVSGWNVGDRVCPHTFVPGEGMTGETRLGAAAEFARIPATQLIATPDGVSDDHAAALPIAYGTAYRMML</sequence>